<sequence length="201" mass="21913">MSFGRIMTFVFGGGMLAWVASHPVESMEIVSMAVSAVKDLISISDGEEDKKEKDPASQSQVANGNENMQQSGAGNYQAGRDLTVNNGVPYSTSSFYNPKQSSQLNGNGLIEKIDLQGKIDEQVCAHRNFLVKISIENHQSPKPTVTVECGSSFTIKDVEGIRNNTVRYTASALDGRLVDSDNFTLWGTMDTNIVNLKKSRN</sequence>
<evidence type="ECO:0000313" key="3">
    <source>
        <dbReference type="Proteomes" id="UP001054801"/>
    </source>
</evidence>
<feature type="region of interest" description="Disordered" evidence="1">
    <location>
        <begin position="45"/>
        <end position="78"/>
    </location>
</feature>
<accession>A0ABY3T1Y3</accession>
<name>A0ABY3T1Y3_9GAMM</name>
<evidence type="ECO:0000313" key="2">
    <source>
        <dbReference type="EMBL" id="UJS25229.1"/>
    </source>
</evidence>
<protein>
    <submittedName>
        <fullName evidence="2">Uncharacterized protein</fullName>
    </submittedName>
</protein>
<feature type="compositionally biased region" description="Polar residues" evidence="1">
    <location>
        <begin position="56"/>
        <end position="74"/>
    </location>
</feature>
<gene>
    <name evidence="2" type="ORF">L2Y54_04090</name>
</gene>
<reference evidence="2" key="1">
    <citation type="journal article" date="2022" name="Microorganisms">
        <title>Two New Species of Filamentous Sulfur Bacteria of the Genus Thiothrix, Thiothrix winogradskyi sp. nov. and 'Candidatus Thiothrix sulfatifontis' sp. nov.</title>
        <authorList>
            <person name="Ravin N.V."/>
            <person name="Rossetti S."/>
            <person name="Beletsky A.V."/>
            <person name="Kadnikov V.V."/>
            <person name="Rudenko T.S."/>
            <person name="Smolyakov D.D."/>
            <person name="Moskvitina M.I."/>
            <person name="Gureeva M.V."/>
            <person name="Mardanov A.V."/>
            <person name="Grabovich M.Y."/>
        </authorList>
    </citation>
    <scope>NUCLEOTIDE SEQUENCE</scope>
    <source>
        <strain evidence="2">CT3</strain>
    </source>
</reference>
<organism evidence="2 3">
    <name type="scientific">Thiothrix winogradskyi</name>
    <dbReference type="NCBI Taxonomy" id="96472"/>
    <lineage>
        <taxon>Bacteria</taxon>
        <taxon>Pseudomonadati</taxon>
        <taxon>Pseudomonadota</taxon>
        <taxon>Gammaproteobacteria</taxon>
        <taxon>Thiotrichales</taxon>
        <taxon>Thiotrichaceae</taxon>
        <taxon>Thiothrix</taxon>
    </lineage>
</organism>
<keyword evidence="3" id="KW-1185">Reference proteome</keyword>
<dbReference type="RefSeq" id="WP_236499994.1">
    <property type="nucleotide sequence ID" value="NZ_CP091244.1"/>
</dbReference>
<evidence type="ECO:0000256" key="1">
    <source>
        <dbReference type="SAM" id="MobiDB-lite"/>
    </source>
</evidence>
<dbReference type="EMBL" id="CP091244">
    <property type="protein sequence ID" value="UJS25229.1"/>
    <property type="molecule type" value="Genomic_DNA"/>
</dbReference>
<dbReference type="Proteomes" id="UP001054801">
    <property type="component" value="Chromosome"/>
</dbReference>
<proteinExistence type="predicted"/>